<dbReference type="SUPFAM" id="SSF50891">
    <property type="entry name" value="Cyclophilin-like"/>
    <property type="match status" value="1"/>
</dbReference>
<keyword evidence="2" id="KW-0378">Hydrolase</keyword>
<dbReference type="Pfam" id="PF02626">
    <property type="entry name" value="CT_A_B"/>
    <property type="match status" value="1"/>
</dbReference>
<dbReference type="EMBL" id="BOPZ01000004">
    <property type="protein sequence ID" value="GIM28036.1"/>
    <property type="molecule type" value="Genomic_DNA"/>
</dbReference>
<keyword evidence="3" id="KW-0067">ATP-binding</keyword>
<dbReference type="NCBIfam" id="TIGR00724">
    <property type="entry name" value="urea_amlyse_rel"/>
    <property type="match status" value="1"/>
</dbReference>
<keyword evidence="6" id="KW-1185">Reference proteome</keyword>
<dbReference type="AlphaFoldDB" id="A0A919VFZ0"/>
<protein>
    <submittedName>
        <fullName evidence="5">KipI antagonist</fullName>
    </submittedName>
</protein>
<dbReference type="RefSeq" id="WP_281413947.1">
    <property type="nucleotide sequence ID" value="NZ_BOPZ01000004.1"/>
</dbReference>
<dbReference type="InterPro" id="IPR052708">
    <property type="entry name" value="PxpC"/>
</dbReference>
<feature type="domain" description="Carboxyltransferase" evidence="4">
    <location>
        <begin position="24"/>
        <end position="321"/>
    </location>
</feature>
<keyword evidence="1" id="KW-0547">Nucleotide-binding</keyword>
<gene>
    <name evidence="5" type="primary">kipA</name>
    <name evidence="5" type="ORF">CPJCM30710_07020</name>
</gene>
<dbReference type="Proteomes" id="UP000679179">
    <property type="component" value="Unassembled WGS sequence"/>
</dbReference>
<dbReference type="Gene3D" id="2.40.100.10">
    <property type="entry name" value="Cyclophilin-like"/>
    <property type="match status" value="1"/>
</dbReference>
<accession>A0A919VFZ0</accession>
<dbReference type="PANTHER" id="PTHR43309">
    <property type="entry name" value="5-OXOPROLINASE SUBUNIT C"/>
    <property type="match status" value="1"/>
</dbReference>
<sequence>MSIKIIRPGLLTTLQDLGRYGFQRYGVIISGAMDQFSLRIANLLLGNKENSACLEITMMGPSLLIKKDTLISICGGNLSPKIGGYPVPQWRSVYVKEGSILEFGACVSGCRAYLSVAGGFNIQEVMGSKSTYLRAEIGGFQGRSLKENDVLEFSEPSDEGINIIKKLSSMSESNYFAAPKWFVSTEILPKYSSNPIIRIIHGGEFEKFSAKSRELFFTSEFQVTSQSDRMGYRLKGSTLELSQPLEMISEAVSFGTIQVPPDGNPIVLLADRQTTGGYPKIAQVASVDLPIIAQIKPGERIRFKEISIEEAQILYIQRELDIKKLKVGLTLSRL</sequence>
<comment type="caution">
    <text evidence="5">The sequence shown here is derived from an EMBL/GenBank/DDBJ whole genome shotgun (WGS) entry which is preliminary data.</text>
</comment>
<reference evidence="5" key="1">
    <citation type="submission" date="2021-03" db="EMBL/GenBank/DDBJ databases">
        <title>Taxonomic study of Clostridium polyendosporum from meadow-gley soil under rice.</title>
        <authorList>
            <person name="Kobayashi H."/>
            <person name="Tanizawa Y."/>
            <person name="Yagura M."/>
        </authorList>
    </citation>
    <scope>NUCLEOTIDE SEQUENCE</scope>
    <source>
        <strain evidence="5">JCM 30710</strain>
    </source>
</reference>
<evidence type="ECO:0000256" key="3">
    <source>
        <dbReference type="ARBA" id="ARBA00022840"/>
    </source>
</evidence>
<name>A0A919VFZ0_9CLOT</name>
<dbReference type="GO" id="GO:0016787">
    <property type="term" value="F:hydrolase activity"/>
    <property type="evidence" value="ECO:0007669"/>
    <property type="project" value="UniProtKB-KW"/>
</dbReference>
<dbReference type="GO" id="GO:0005524">
    <property type="term" value="F:ATP binding"/>
    <property type="evidence" value="ECO:0007669"/>
    <property type="project" value="UniProtKB-KW"/>
</dbReference>
<evidence type="ECO:0000313" key="6">
    <source>
        <dbReference type="Proteomes" id="UP000679179"/>
    </source>
</evidence>
<dbReference type="PANTHER" id="PTHR43309:SF5">
    <property type="entry name" value="5-OXOPROLINASE SUBUNIT C"/>
    <property type="match status" value="1"/>
</dbReference>
<evidence type="ECO:0000313" key="5">
    <source>
        <dbReference type="EMBL" id="GIM28036.1"/>
    </source>
</evidence>
<evidence type="ECO:0000256" key="2">
    <source>
        <dbReference type="ARBA" id="ARBA00022801"/>
    </source>
</evidence>
<evidence type="ECO:0000259" key="4">
    <source>
        <dbReference type="SMART" id="SM00797"/>
    </source>
</evidence>
<dbReference type="InterPro" id="IPR029000">
    <property type="entry name" value="Cyclophilin-like_dom_sf"/>
</dbReference>
<proteinExistence type="predicted"/>
<organism evidence="5 6">
    <name type="scientific">Clostridium polyendosporum</name>
    <dbReference type="NCBI Taxonomy" id="69208"/>
    <lineage>
        <taxon>Bacteria</taxon>
        <taxon>Bacillati</taxon>
        <taxon>Bacillota</taxon>
        <taxon>Clostridia</taxon>
        <taxon>Eubacteriales</taxon>
        <taxon>Clostridiaceae</taxon>
        <taxon>Clostridium</taxon>
    </lineage>
</organism>
<evidence type="ECO:0000256" key="1">
    <source>
        <dbReference type="ARBA" id="ARBA00022741"/>
    </source>
</evidence>
<dbReference type="SMART" id="SM00797">
    <property type="entry name" value="AHS2"/>
    <property type="match status" value="1"/>
</dbReference>
<dbReference type="InterPro" id="IPR003778">
    <property type="entry name" value="CT_A_B"/>
</dbReference>